<feature type="repeat" description="WD" evidence="3">
    <location>
        <begin position="98"/>
        <end position="139"/>
    </location>
</feature>
<keyword evidence="2" id="KW-0677">Repeat</keyword>
<dbReference type="PROSITE" id="PS50082">
    <property type="entry name" value="WD_REPEATS_2"/>
    <property type="match status" value="1"/>
</dbReference>
<evidence type="ECO:0000313" key="6">
    <source>
        <dbReference type="Proteomes" id="UP000683925"/>
    </source>
</evidence>
<name>A0A8S1YPA1_PAROT</name>
<sequence length="229" mass="25963">MRFCPYPMRLMKYSSLSSQTCHYGSVNSICYSPDGTTLASGSGDNLSDYGTLLQDNKKPNQMVIHMLLIQFVTLLMVLLQHLVILLWDVKTGQQQAKLDGHQQAVYSICYSPDGNTLASGSDDHSIRLWNLKTGEEIVSSENRYKNILAQFQTPIFYNNTIENMVLIIYDYLVSPIITILLISQQLIFQSQGALILRGEFSNQLGIDLRSLFKQRGSIILENDMKLNKR</sequence>
<dbReference type="Proteomes" id="UP000683925">
    <property type="component" value="Unassembled WGS sequence"/>
</dbReference>
<organism evidence="5 6">
    <name type="scientific">Paramecium octaurelia</name>
    <dbReference type="NCBI Taxonomy" id="43137"/>
    <lineage>
        <taxon>Eukaryota</taxon>
        <taxon>Sar</taxon>
        <taxon>Alveolata</taxon>
        <taxon>Ciliophora</taxon>
        <taxon>Intramacronucleata</taxon>
        <taxon>Oligohymenophorea</taxon>
        <taxon>Peniculida</taxon>
        <taxon>Parameciidae</taxon>
        <taxon>Paramecium</taxon>
    </lineage>
</organism>
<dbReference type="GO" id="GO:1990234">
    <property type="term" value="C:transferase complex"/>
    <property type="evidence" value="ECO:0007669"/>
    <property type="project" value="UniProtKB-ARBA"/>
</dbReference>
<comment type="caution">
    <text evidence="5">The sequence shown here is derived from an EMBL/GenBank/DDBJ whole genome shotgun (WGS) entry which is preliminary data.</text>
</comment>
<dbReference type="InterPro" id="IPR019775">
    <property type="entry name" value="WD40_repeat_CS"/>
</dbReference>
<accession>A0A8S1YPA1</accession>
<evidence type="ECO:0000256" key="1">
    <source>
        <dbReference type="ARBA" id="ARBA00022574"/>
    </source>
</evidence>
<dbReference type="OMA" id="QTCHYGS"/>
<dbReference type="InterPro" id="IPR001680">
    <property type="entry name" value="WD40_rpt"/>
</dbReference>
<dbReference type="Pfam" id="PF00400">
    <property type="entry name" value="WD40"/>
    <property type="match status" value="2"/>
</dbReference>
<dbReference type="PANTHER" id="PTHR22847:SF637">
    <property type="entry name" value="WD REPEAT DOMAIN 5B"/>
    <property type="match status" value="1"/>
</dbReference>
<proteinExistence type="predicted"/>
<dbReference type="SMART" id="SM00320">
    <property type="entry name" value="WD40"/>
    <property type="match status" value="2"/>
</dbReference>
<evidence type="ECO:0000256" key="4">
    <source>
        <dbReference type="SAM" id="Phobius"/>
    </source>
</evidence>
<dbReference type="EMBL" id="CAJJDP010000324">
    <property type="protein sequence ID" value="CAD8215568.1"/>
    <property type="molecule type" value="Genomic_DNA"/>
</dbReference>
<reference evidence="5" key="1">
    <citation type="submission" date="2021-01" db="EMBL/GenBank/DDBJ databases">
        <authorList>
            <consortium name="Genoscope - CEA"/>
            <person name="William W."/>
        </authorList>
    </citation>
    <scope>NUCLEOTIDE SEQUENCE</scope>
</reference>
<dbReference type="AlphaFoldDB" id="A0A8S1YPA1"/>
<feature type="transmembrane region" description="Helical" evidence="4">
    <location>
        <begin position="166"/>
        <end position="188"/>
    </location>
</feature>
<dbReference type="PANTHER" id="PTHR22847">
    <property type="entry name" value="WD40 REPEAT PROTEIN"/>
    <property type="match status" value="1"/>
</dbReference>
<dbReference type="PROSITE" id="PS00678">
    <property type="entry name" value="WD_REPEATS_1"/>
    <property type="match status" value="1"/>
</dbReference>
<evidence type="ECO:0000256" key="2">
    <source>
        <dbReference type="ARBA" id="ARBA00022737"/>
    </source>
</evidence>
<gene>
    <name evidence="5" type="ORF">POCTA_138.1.T3200001</name>
</gene>
<keyword evidence="1 3" id="KW-0853">WD repeat</keyword>
<dbReference type="PROSITE" id="PS50294">
    <property type="entry name" value="WD_REPEATS_REGION"/>
    <property type="match status" value="1"/>
</dbReference>
<evidence type="ECO:0000313" key="5">
    <source>
        <dbReference type="EMBL" id="CAD8215568.1"/>
    </source>
</evidence>
<keyword evidence="6" id="KW-1185">Reference proteome</keyword>
<protein>
    <submittedName>
        <fullName evidence="5">Uncharacterized protein</fullName>
    </submittedName>
</protein>
<dbReference type="OrthoDB" id="10261640at2759"/>
<keyword evidence="4" id="KW-0812">Transmembrane</keyword>
<evidence type="ECO:0000256" key="3">
    <source>
        <dbReference type="PROSITE-ProRule" id="PRU00221"/>
    </source>
</evidence>
<keyword evidence="4" id="KW-1133">Transmembrane helix</keyword>
<feature type="transmembrane region" description="Helical" evidence="4">
    <location>
        <begin position="67"/>
        <end position="87"/>
    </location>
</feature>
<keyword evidence="4" id="KW-0472">Membrane</keyword>